<dbReference type="Gene3D" id="3.40.50.150">
    <property type="entry name" value="Vaccinia Virus protein VP39"/>
    <property type="match status" value="1"/>
</dbReference>
<feature type="transmembrane region" description="Helical" evidence="5">
    <location>
        <begin position="29"/>
        <end position="49"/>
    </location>
</feature>
<proteinExistence type="inferred from homology"/>
<feature type="transmembrane region" description="Helical" evidence="5">
    <location>
        <begin position="134"/>
        <end position="161"/>
    </location>
</feature>
<evidence type="ECO:0000313" key="8">
    <source>
        <dbReference type="Proteomes" id="UP000319353"/>
    </source>
</evidence>
<evidence type="ECO:0000256" key="5">
    <source>
        <dbReference type="SAM" id="Phobius"/>
    </source>
</evidence>
<evidence type="ECO:0000256" key="3">
    <source>
        <dbReference type="ARBA" id="ARBA00023115"/>
    </source>
</evidence>
<feature type="domain" description="PABS" evidence="6">
    <location>
        <begin position="192"/>
        <end position="435"/>
    </location>
</feature>
<dbReference type="PANTHER" id="PTHR43317">
    <property type="entry name" value="THERMOSPERMINE SYNTHASE ACAULIS5"/>
    <property type="match status" value="1"/>
</dbReference>
<keyword evidence="5" id="KW-0812">Transmembrane</keyword>
<dbReference type="GO" id="GO:0010487">
    <property type="term" value="F:thermospermine synthase activity"/>
    <property type="evidence" value="ECO:0007669"/>
    <property type="project" value="TreeGrafter"/>
</dbReference>
<dbReference type="EMBL" id="VBAL01000024">
    <property type="protein sequence ID" value="TMJ05701.1"/>
    <property type="molecule type" value="Genomic_DNA"/>
</dbReference>
<dbReference type="InterPro" id="IPR030374">
    <property type="entry name" value="PABS"/>
</dbReference>
<accession>A0A537LCI3</accession>
<feature type="transmembrane region" description="Helical" evidence="5">
    <location>
        <begin position="167"/>
        <end position="184"/>
    </location>
</feature>
<dbReference type="InterPro" id="IPR036259">
    <property type="entry name" value="MFS_trans_sf"/>
</dbReference>
<dbReference type="AlphaFoldDB" id="A0A537LCI3"/>
<gene>
    <name evidence="7" type="ORF">E6H01_02705</name>
</gene>
<comment type="caution">
    <text evidence="7">The sequence shown here is derived from an EMBL/GenBank/DDBJ whole genome shotgun (WGS) entry which is preliminary data.</text>
</comment>
<keyword evidence="5" id="KW-1133">Transmembrane helix</keyword>
<feature type="transmembrane region" description="Helical" evidence="5">
    <location>
        <begin position="100"/>
        <end position="122"/>
    </location>
</feature>
<dbReference type="GO" id="GO:0006596">
    <property type="term" value="P:polyamine biosynthetic process"/>
    <property type="evidence" value="ECO:0007669"/>
    <property type="project" value="UniProtKB-UniRule"/>
</dbReference>
<dbReference type="InterPro" id="IPR029063">
    <property type="entry name" value="SAM-dependent_MTases_sf"/>
</dbReference>
<evidence type="ECO:0000259" key="6">
    <source>
        <dbReference type="PROSITE" id="PS51006"/>
    </source>
</evidence>
<keyword evidence="5" id="KW-0472">Membrane</keyword>
<name>A0A537LCI3_9BACT</name>
<dbReference type="Pfam" id="PF01564">
    <property type="entry name" value="Spermine_synth"/>
    <property type="match status" value="1"/>
</dbReference>
<evidence type="ECO:0000256" key="4">
    <source>
        <dbReference type="PROSITE-ProRule" id="PRU00354"/>
    </source>
</evidence>
<keyword evidence="3 4" id="KW-0620">Polyamine biosynthesis</keyword>
<dbReference type="Proteomes" id="UP000319353">
    <property type="component" value="Unassembled WGS sequence"/>
</dbReference>
<dbReference type="SUPFAM" id="SSF53335">
    <property type="entry name" value="S-adenosyl-L-methionine-dependent methyltransferases"/>
    <property type="match status" value="1"/>
</dbReference>
<dbReference type="Gene3D" id="1.20.1250.20">
    <property type="entry name" value="MFS general substrate transporter like domains"/>
    <property type="match status" value="1"/>
</dbReference>
<reference evidence="7 8" key="1">
    <citation type="journal article" date="2019" name="Nat. Microbiol.">
        <title>Mediterranean grassland soil C-N compound turnover is dependent on rainfall and depth, and is mediated by genomically divergent microorganisms.</title>
        <authorList>
            <person name="Diamond S."/>
            <person name="Andeer P.F."/>
            <person name="Li Z."/>
            <person name="Crits-Christoph A."/>
            <person name="Burstein D."/>
            <person name="Anantharaman K."/>
            <person name="Lane K.R."/>
            <person name="Thomas B.C."/>
            <person name="Pan C."/>
            <person name="Northen T.R."/>
            <person name="Banfield J.F."/>
        </authorList>
    </citation>
    <scope>NUCLEOTIDE SEQUENCE [LARGE SCALE GENOMIC DNA]</scope>
    <source>
        <strain evidence="7">NP_4</strain>
    </source>
</reference>
<dbReference type="PROSITE" id="PS51006">
    <property type="entry name" value="PABS_2"/>
    <property type="match status" value="1"/>
</dbReference>
<feature type="transmembrane region" description="Helical" evidence="5">
    <location>
        <begin position="61"/>
        <end position="80"/>
    </location>
</feature>
<organism evidence="7 8">
    <name type="scientific">Candidatus Segetimicrobium genomatis</name>
    <dbReference type="NCBI Taxonomy" id="2569760"/>
    <lineage>
        <taxon>Bacteria</taxon>
        <taxon>Bacillati</taxon>
        <taxon>Candidatus Sysuimicrobiota</taxon>
        <taxon>Candidatus Sysuimicrobiia</taxon>
        <taxon>Candidatus Sysuimicrobiales</taxon>
        <taxon>Candidatus Segetimicrobiaceae</taxon>
        <taxon>Candidatus Segetimicrobium</taxon>
    </lineage>
</organism>
<dbReference type="CDD" id="cd02440">
    <property type="entry name" value="AdoMet_MTases"/>
    <property type="match status" value="1"/>
</dbReference>
<protein>
    <submittedName>
        <fullName evidence="7">Spermine synthase</fullName>
    </submittedName>
</protein>
<sequence length="497" mass="53333">MAVFVSGAVLLAMEIIASRIIAPVFGNSIYVWGSLIGAFLGALAVGYVAGGRAADRWPAPAVFAGVIFLAGALVFPIPVVAPSLLSSLSAAELGPRAGPFAASVVLFFLPAAAMGMVSPFAVRLRAHTVATIGNVAGALYALSTLGSIAGTLLASFILLAVWPVRTIVHLLGATLLVLAVLLWFTRRRSVVAGLAAALASLLIGLPVFRVPAGAREGLQYERDTVYHRITINDEGGVRFLKLDNYWQSAQDLGDPRRTVFAYTDYMHLPVVLRPNARRVLMIGLGGATVPARYYDDYPQMRIDVAELDPDVVDAARRYFHAPAGSRLRVATEDGRLFVTRSPDRYDIILLDAYLIDTIPFHLATREFFVAARAHLAPGGVLGSNVIGALAGSRSGLFRAIYKTMASVFPTVYVFPVDWGRFDGPAALRNIILVAADQPRSPRDALLAAVSRARTVPGVTLPRFDEAARDLYDGPIETRDVPVLTDDFAPVDMLIQGR</sequence>
<evidence type="ECO:0000313" key="7">
    <source>
        <dbReference type="EMBL" id="TMJ05701.1"/>
    </source>
</evidence>
<evidence type="ECO:0000256" key="1">
    <source>
        <dbReference type="ARBA" id="ARBA00007867"/>
    </source>
</evidence>
<evidence type="ECO:0000256" key="2">
    <source>
        <dbReference type="ARBA" id="ARBA00022679"/>
    </source>
</evidence>
<comment type="similarity">
    <text evidence="1">Belongs to the spermidine/spermine synthase family.</text>
</comment>
<keyword evidence="2 4" id="KW-0808">Transferase</keyword>
<feature type="active site" description="Proton acceptor" evidence="4">
    <location>
        <position position="351"/>
    </location>
</feature>
<dbReference type="NCBIfam" id="NF037959">
    <property type="entry name" value="MFS_SpdSyn"/>
    <property type="match status" value="1"/>
</dbReference>
<dbReference type="PANTHER" id="PTHR43317:SF1">
    <property type="entry name" value="THERMOSPERMINE SYNTHASE ACAULIS5"/>
    <property type="match status" value="1"/>
</dbReference>
<feature type="transmembrane region" description="Helical" evidence="5">
    <location>
        <begin position="191"/>
        <end position="208"/>
    </location>
</feature>